<dbReference type="InterPro" id="IPR011009">
    <property type="entry name" value="Kinase-like_dom_sf"/>
</dbReference>
<evidence type="ECO:0000256" key="2">
    <source>
        <dbReference type="ARBA" id="ARBA00022741"/>
    </source>
</evidence>
<protein>
    <recommendedName>
        <fullName evidence="6">Protein kinase domain-containing protein</fullName>
    </recommendedName>
</protein>
<dbReference type="InterPro" id="IPR017441">
    <property type="entry name" value="Protein_kinase_ATP_BS"/>
</dbReference>
<comment type="subunit">
    <text evidence="1">Monomer.</text>
</comment>
<evidence type="ECO:0000256" key="3">
    <source>
        <dbReference type="ARBA" id="ARBA00022840"/>
    </source>
</evidence>
<dbReference type="Gene3D" id="1.10.510.10">
    <property type="entry name" value="Transferase(Phosphotransferase) domain 1"/>
    <property type="match status" value="1"/>
</dbReference>
<dbReference type="GO" id="GO:0005737">
    <property type="term" value="C:cytoplasm"/>
    <property type="evidence" value="ECO:0007669"/>
    <property type="project" value="TreeGrafter"/>
</dbReference>
<dbReference type="GO" id="GO:0005524">
    <property type="term" value="F:ATP binding"/>
    <property type="evidence" value="ECO:0007669"/>
    <property type="project" value="UniProtKB-UniRule"/>
</dbReference>
<evidence type="ECO:0000256" key="1">
    <source>
        <dbReference type="ARBA" id="ARBA00011245"/>
    </source>
</evidence>
<feature type="region of interest" description="Disordered" evidence="5">
    <location>
        <begin position="395"/>
        <end position="428"/>
    </location>
</feature>
<feature type="compositionally biased region" description="Basic and acidic residues" evidence="5">
    <location>
        <begin position="867"/>
        <end position="880"/>
    </location>
</feature>
<feature type="compositionally biased region" description="Basic and acidic residues" evidence="5">
    <location>
        <begin position="159"/>
        <end position="172"/>
    </location>
</feature>
<sequence>MSKSIKRKVKNKGSSIKKWKGVRNEGDTFWYPNSVISSQNSPKSKNRLNTTAPINFNQLGMNQYLSGKGFKDSSVKLQAPLEKTMSFGNNKNGLFSTRYDTYGHGGKINSNSIVATKTKKGKFKSKISSNRGSTKPSAVLVSHHHRKNTSIKVGKQSNKVKEFSLRKNRDKMQTAPTSPSNRTANEGSTAKIRNSKEIGYRSYIREEGKKARKGSLNPKRPKSHHGNKGKLSIKKNNPSPGNSQLGKHPRIGEKRVSSNFPNSFYVTPTSKYGGKLNQTFVLAKGFDETFIEKPSNRRNTSGLAPSKTQQERYKIYHSGRGSNTGPIKINVVPSKVGNGSCRAVKVQMPDKVVDLNRTQEIRTGSRTGRKIKVVNGNIKKEARKKPKTVNYKNLIPEDKNSSKEKQAPILKEPEPKKVEIEKKEDSIQRNEERKIKKVRIKDVTRDQPKEEKRDPKLEKKLAGVQSFHDPPLPALDEEQYSNDISVDNIMIGEVIGQGAYAVVKKGLYIPESLTIAIKIYDKSKLEEPQRRKSVKREIKLMEMMDNEYIVKLYGVIETRHELYILMEYVSGLSLHGYLKLFKHRRLPEEEARRIFQQLMMGLQYLHKKCITHRDIKLENILLDENRNVKIIDFGFSTKIPNEQKVKMFCGTPSYMAPEIVTKQEYSGPPADIWASCVLLFALICGYFPYKGATDAALYERICSCESYPPDFLSEEAKDFLESVFQYDPDNRPSAEEIFYLPWMRLPISEKYSTGHSTCIGVSKSGISSQSSEDMYTRNYKPNLFATRTMKKKNPGIDAKEKIKSKLFVLDEKKSKDAAPKIKIPKSLIAPVHKNPGGIKDIKTGISKGGKKGKNDEKHYHLHLYHHFTKDKNSKANDTEPSKTGSKVSGTSKPRAHTESRDGDTQTTAEVGAVTGVSEVQRKNQKNQFLKDIDENGHRRKIRSKGRYVKCHNSKEDFSSVEDGYDEEVLETIVSLGYPIEEVIRLIEEEDEEMIDLYYTLLKDSQNHLKAIYPSYMRSKAVDWKKYGFLLASPENSRSRTRKDKSRNNRVLSYSPKRNKGYSYGSKGSMTGSGESKAIRIAFYPKENPSNREDADSLVRNRKLLGGRNFSPN</sequence>
<dbReference type="GO" id="GO:0004674">
    <property type="term" value="F:protein serine/threonine kinase activity"/>
    <property type="evidence" value="ECO:0007669"/>
    <property type="project" value="TreeGrafter"/>
</dbReference>
<feature type="compositionally biased region" description="Basic and acidic residues" evidence="5">
    <location>
        <begin position="1088"/>
        <end position="1098"/>
    </location>
</feature>
<accession>A0AAD2CZJ5</accession>
<dbReference type="PANTHER" id="PTHR24346:SF30">
    <property type="entry name" value="MATERNAL EMBRYONIC LEUCINE ZIPPER KINASE"/>
    <property type="match status" value="1"/>
</dbReference>
<dbReference type="InterPro" id="IPR008271">
    <property type="entry name" value="Ser/Thr_kinase_AS"/>
</dbReference>
<feature type="region of interest" description="Disordered" evidence="5">
    <location>
        <begin position="867"/>
        <end position="908"/>
    </location>
</feature>
<reference evidence="7" key="1">
    <citation type="submission" date="2023-07" db="EMBL/GenBank/DDBJ databases">
        <authorList>
            <consortium name="AG Swart"/>
            <person name="Singh M."/>
            <person name="Singh A."/>
            <person name="Seah K."/>
            <person name="Emmerich C."/>
        </authorList>
    </citation>
    <scope>NUCLEOTIDE SEQUENCE</scope>
    <source>
        <strain evidence="7">DP1</strain>
    </source>
</reference>
<evidence type="ECO:0000259" key="6">
    <source>
        <dbReference type="PROSITE" id="PS50011"/>
    </source>
</evidence>
<dbReference type="Pfam" id="PF00069">
    <property type="entry name" value="Pkinase"/>
    <property type="match status" value="1"/>
</dbReference>
<dbReference type="GO" id="GO:0035556">
    <property type="term" value="P:intracellular signal transduction"/>
    <property type="evidence" value="ECO:0007669"/>
    <property type="project" value="TreeGrafter"/>
</dbReference>
<dbReference type="Proteomes" id="UP001295684">
    <property type="component" value="Unassembled WGS sequence"/>
</dbReference>
<name>A0AAD2CZJ5_EUPCR</name>
<dbReference type="SMART" id="SM00220">
    <property type="entry name" value="S_TKc"/>
    <property type="match status" value="1"/>
</dbReference>
<dbReference type="InterPro" id="IPR000719">
    <property type="entry name" value="Prot_kinase_dom"/>
</dbReference>
<evidence type="ECO:0000313" key="7">
    <source>
        <dbReference type="EMBL" id="CAI2375276.1"/>
    </source>
</evidence>
<feature type="compositionally biased region" description="Polar residues" evidence="5">
    <location>
        <begin position="174"/>
        <end position="192"/>
    </location>
</feature>
<evidence type="ECO:0000313" key="8">
    <source>
        <dbReference type="Proteomes" id="UP001295684"/>
    </source>
</evidence>
<dbReference type="FunFam" id="1.10.510.10:FF:000571">
    <property type="entry name" value="Maternal embryonic leucine zipper kinase"/>
    <property type="match status" value="1"/>
</dbReference>
<feature type="region of interest" description="Disordered" evidence="5">
    <location>
        <begin position="1034"/>
        <end position="1112"/>
    </location>
</feature>
<feature type="compositionally biased region" description="Basic and acidic residues" evidence="5">
    <location>
        <begin position="194"/>
        <end position="209"/>
    </location>
</feature>
<organism evidence="7 8">
    <name type="scientific">Euplotes crassus</name>
    <dbReference type="NCBI Taxonomy" id="5936"/>
    <lineage>
        <taxon>Eukaryota</taxon>
        <taxon>Sar</taxon>
        <taxon>Alveolata</taxon>
        <taxon>Ciliophora</taxon>
        <taxon>Intramacronucleata</taxon>
        <taxon>Spirotrichea</taxon>
        <taxon>Hypotrichia</taxon>
        <taxon>Euplotida</taxon>
        <taxon>Euplotidae</taxon>
        <taxon>Moneuplotes</taxon>
    </lineage>
</organism>
<proteinExistence type="predicted"/>
<evidence type="ECO:0000256" key="5">
    <source>
        <dbReference type="SAM" id="MobiDB-lite"/>
    </source>
</evidence>
<feature type="binding site" evidence="4">
    <location>
        <position position="518"/>
    </location>
    <ligand>
        <name>ATP</name>
        <dbReference type="ChEBI" id="CHEBI:30616"/>
    </ligand>
</feature>
<dbReference type="AlphaFoldDB" id="A0AAD2CZJ5"/>
<dbReference type="PROSITE" id="PS00108">
    <property type="entry name" value="PROTEIN_KINASE_ST"/>
    <property type="match status" value="1"/>
</dbReference>
<feature type="compositionally biased region" description="Basic residues" evidence="5">
    <location>
        <begin position="219"/>
        <end position="233"/>
    </location>
</feature>
<keyword evidence="8" id="KW-1185">Reference proteome</keyword>
<feature type="compositionally biased region" description="Polar residues" evidence="5">
    <location>
        <begin position="234"/>
        <end position="245"/>
    </location>
</feature>
<keyword evidence="2 4" id="KW-0547">Nucleotide-binding</keyword>
<feature type="region of interest" description="Disordered" evidence="5">
    <location>
        <begin position="125"/>
        <end position="256"/>
    </location>
</feature>
<comment type="caution">
    <text evidence="7">The sequence shown here is derived from an EMBL/GenBank/DDBJ whole genome shotgun (WGS) entry which is preliminary data.</text>
</comment>
<dbReference type="PROSITE" id="PS50011">
    <property type="entry name" value="PROTEIN_KINASE_DOM"/>
    <property type="match status" value="1"/>
</dbReference>
<feature type="domain" description="Protein kinase" evidence="6">
    <location>
        <begin position="489"/>
        <end position="743"/>
    </location>
</feature>
<feature type="compositionally biased region" description="Low complexity" evidence="5">
    <location>
        <begin position="881"/>
        <end position="892"/>
    </location>
</feature>
<dbReference type="SUPFAM" id="SSF56112">
    <property type="entry name" value="Protein kinase-like (PK-like)"/>
    <property type="match status" value="1"/>
</dbReference>
<dbReference type="CDD" id="cd14003">
    <property type="entry name" value="STKc_AMPK-like"/>
    <property type="match status" value="1"/>
</dbReference>
<dbReference type="PANTHER" id="PTHR24346">
    <property type="entry name" value="MAP/MICROTUBULE AFFINITY-REGULATING KINASE"/>
    <property type="match status" value="1"/>
</dbReference>
<evidence type="ECO:0000256" key="4">
    <source>
        <dbReference type="PROSITE-ProRule" id="PRU10141"/>
    </source>
</evidence>
<dbReference type="PROSITE" id="PS00107">
    <property type="entry name" value="PROTEIN_KINASE_ATP"/>
    <property type="match status" value="1"/>
</dbReference>
<keyword evidence="3 4" id="KW-0067">ATP-binding</keyword>
<dbReference type="EMBL" id="CAMPGE010016740">
    <property type="protein sequence ID" value="CAI2375276.1"/>
    <property type="molecule type" value="Genomic_DNA"/>
</dbReference>
<gene>
    <name evidence="7" type="ORF">ECRASSUSDP1_LOCUS16638</name>
</gene>